<dbReference type="OrthoDB" id="9826264at2"/>
<organism evidence="3 4">
    <name type="scientific">Maliponia aquimaris</name>
    <dbReference type="NCBI Taxonomy" id="1673631"/>
    <lineage>
        <taxon>Bacteria</taxon>
        <taxon>Pseudomonadati</taxon>
        <taxon>Pseudomonadota</taxon>
        <taxon>Alphaproteobacteria</taxon>
        <taxon>Rhodobacterales</taxon>
        <taxon>Paracoccaceae</taxon>
        <taxon>Maliponia</taxon>
    </lineage>
</organism>
<dbReference type="AlphaFoldDB" id="A0A238KH84"/>
<name>A0A238KH84_9RHOB</name>
<accession>A0A238KH84</accession>
<keyword evidence="4" id="KW-1185">Reference proteome</keyword>
<keyword evidence="2" id="KW-0732">Signal</keyword>
<evidence type="ECO:0000256" key="1">
    <source>
        <dbReference type="SAM" id="MobiDB-lite"/>
    </source>
</evidence>
<feature type="compositionally biased region" description="Pro residues" evidence="1">
    <location>
        <begin position="151"/>
        <end position="171"/>
    </location>
</feature>
<dbReference type="EMBL" id="FXYF01000006">
    <property type="protein sequence ID" value="SMX41954.1"/>
    <property type="molecule type" value="Genomic_DNA"/>
</dbReference>
<proteinExistence type="predicted"/>
<evidence type="ECO:0000313" key="3">
    <source>
        <dbReference type="EMBL" id="SMX41954.1"/>
    </source>
</evidence>
<protein>
    <submittedName>
        <fullName evidence="3">Uncharacterized protein</fullName>
    </submittedName>
</protein>
<dbReference type="RefSeq" id="WP_094021322.1">
    <property type="nucleotide sequence ID" value="NZ_FXYF01000006.1"/>
</dbReference>
<feature type="region of interest" description="Disordered" evidence="1">
    <location>
        <begin position="87"/>
        <end position="173"/>
    </location>
</feature>
<feature type="chain" id="PRO_5012963742" evidence="2">
    <location>
        <begin position="26"/>
        <end position="261"/>
    </location>
</feature>
<dbReference type="Proteomes" id="UP000207598">
    <property type="component" value="Unassembled WGS sequence"/>
</dbReference>
<evidence type="ECO:0000256" key="2">
    <source>
        <dbReference type="SAM" id="SignalP"/>
    </source>
</evidence>
<evidence type="ECO:0000313" key="4">
    <source>
        <dbReference type="Proteomes" id="UP000207598"/>
    </source>
</evidence>
<sequence length="261" mass="26983">MRFRAARTGLGPALALMLSAQAALADAHSGAPEGISPTESALADLLITLAELELTLTRNGAAALPPPPDGGDLLDRVNARLTLLDGVRPAPAPDAPDAEKLAGLPAPESPETPLPAADAAPDSPAPDPAAPDADFDPIAAALGFSDTADPPDAPEPPAAQTDPPPAAPPAGEPFVAVSLNGTAVHSLVIEDLTDADKAAMPDASTCPELGDWFLALPLQRDFKSVFVIEGEFVRVCRELGRNWLVKRANTRERAHLVKRPD</sequence>
<feature type="compositionally biased region" description="Low complexity" evidence="1">
    <location>
        <begin position="130"/>
        <end position="150"/>
    </location>
</feature>
<reference evidence="3 4" key="1">
    <citation type="submission" date="2017-05" db="EMBL/GenBank/DDBJ databases">
        <authorList>
            <person name="Song R."/>
            <person name="Chenine A.L."/>
            <person name="Ruprecht R.M."/>
        </authorList>
    </citation>
    <scope>NUCLEOTIDE SEQUENCE [LARGE SCALE GENOMIC DNA]</scope>
    <source>
        <strain evidence="3 4">CECT 8898</strain>
    </source>
</reference>
<feature type="signal peptide" evidence="2">
    <location>
        <begin position="1"/>
        <end position="25"/>
    </location>
</feature>
<gene>
    <name evidence="3" type="ORF">MAA8898_02493</name>
</gene>